<dbReference type="InterPro" id="IPR038770">
    <property type="entry name" value="Na+/solute_symporter_sf"/>
</dbReference>
<evidence type="ECO:0000256" key="5">
    <source>
        <dbReference type="ARBA" id="ARBA00022692"/>
    </source>
</evidence>
<dbReference type="GeneID" id="88083728"/>
<evidence type="ECO:0000313" key="10">
    <source>
        <dbReference type="EMBL" id="AOZ47699.1"/>
    </source>
</evidence>
<dbReference type="GO" id="GO:0005886">
    <property type="term" value="C:plasma membrane"/>
    <property type="evidence" value="ECO:0007669"/>
    <property type="project" value="UniProtKB-SubCell"/>
</dbReference>
<comment type="similarity">
    <text evidence="2">Belongs to the auxin efflux carrier (TC 2.A.69) family.</text>
</comment>
<keyword evidence="4" id="KW-1003">Cell membrane</keyword>
<dbReference type="Gene3D" id="1.20.1530.20">
    <property type="match status" value="1"/>
</dbReference>
<dbReference type="KEGG" id="aaci:ASQ49_01450"/>
<evidence type="ECO:0000313" key="11">
    <source>
        <dbReference type="Proteomes" id="UP000075221"/>
    </source>
</evidence>
<keyword evidence="7 8" id="KW-0472">Membrane</keyword>
<keyword evidence="3" id="KW-0813">Transport</keyword>
<reference evidence="10 12" key="1">
    <citation type="journal article" date="2016" name="Plant Dis.">
        <title>Improved production of propionic acid using genome shuffling.</title>
        <authorList>
            <person name="Luna-Flores C.H."/>
            <person name="Palfreyman R.W."/>
            <person name="Kromer J.O."/>
            <person name="Nielsen L.K."/>
            <person name="Marcellin E."/>
        </authorList>
    </citation>
    <scope>NUCLEOTIDE SEQUENCE [LARGE SCALE GENOMIC DNA]</scope>
    <source>
        <strain evidence="10 12">F3E8</strain>
    </source>
</reference>
<evidence type="ECO:0000256" key="2">
    <source>
        <dbReference type="ARBA" id="ARBA00010145"/>
    </source>
</evidence>
<feature type="transmembrane region" description="Helical" evidence="8">
    <location>
        <begin position="253"/>
        <end position="273"/>
    </location>
</feature>
<feature type="transmembrane region" description="Helical" evidence="8">
    <location>
        <begin position="162"/>
        <end position="181"/>
    </location>
</feature>
<feature type="transmembrane region" description="Helical" evidence="8">
    <location>
        <begin position="224"/>
        <end position="247"/>
    </location>
</feature>
<evidence type="ECO:0000256" key="4">
    <source>
        <dbReference type="ARBA" id="ARBA00022475"/>
    </source>
</evidence>
<feature type="transmembrane region" description="Helical" evidence="8">
    <location>
        <begin position="193"/>
        <end position="212"/>
    </location>
</feature>
<dbReference type="OrthoDB" id="5405318at2"/>
<keyword evidence="12" id="KW-1185">Reference proteome</keyword>
<evidence type="ECO:0000256" key="1">
    <source>
        <dbReference type="ARBA" id="ARBA00004651"/>
    </source>
</evidence>
<dbReference type="PANTHER" id="PTHR36838">
    <property type="entry name" value="AUXIN EFFLUX CARRIER FAMILY PROTEIN"/>
    <property type="match status" value="1"/>
</dbReference>
<comment type="subcellular location">
    <subcellularLocation>
        <location evidence="1">Cell membrane</location>
        <topology evidence="1">Multi-pass membrane protein</topology>
    </subcellularLocation>
</comment>
<dbReference type="EMBL" id="CP015970">
    <property type="protein sequence ID" value="AOZ47699.1"/>
    <property type="molecule type" value="Genomic_DNA"/>
</dbReference>
<proteinExistence type="inferred from homology"/>
<protein>
    <submittedName>
        <fullName evidence="9">Transporter</fullName>
    </submittedName>
</protein>
<accession>A0A142KJF5</accession>
<keyword evidence="5 8" id="KW-0812">Transmembrane</keyword>
<dbReference type="GO" id="GO:0055085">
    <property type="term" value="P:transmembrane transport"/>
    <property type="evidence" value="ECO:0007669"/>
    <property type="project" value="InterPro"/>
</dbReference>
<feature type="transmembrane region" description="Helical" evidence="8">
    <location>
        <begin position="34"/>
        <end position="53"/>
    </location>
</feature>
<feature type="transmembrane region" description="Helical" evidence="8">
    <location>
        <begin position="94"/>
        <end position="117"/>
    </location>
</feature>
<evidence type="ECO:0000256" key="7">
    <source>
        <dbReference type="ARBA" id="ARBA00023136"/>
    </source>
</evidence>
<keyword evidence="6 8" id="KW-1133">Transmembrane helix</keyword>
<dbReference type="OMA" id="VIYIAMP"/>
<evidence type="ECO:0000256" key="6">
    <source>
        <dbReference type="ARBA" id="ARBA00022989"/>
    </source>
</evidence>
<reference evidence="9 11" key="2">
    <citation type="submission" date="2016-02" db="EMBL/GenBank/DDBJ databases">
        <title>Complete Genome Sequence of Propionibacterium acidipropionici ATCC 55737.</title>
        <authorList>
            <person name="Luna Flores C.H."/>
            <person name="Nielsen L.K."/>
            <person name="Marcellin E."/>
        </authorList>
    </citation>
    <scope>NUCLEOTIDE SEQUENCE [LARGE SCALE GENOMIC DNA]</scope>
    <source>
        <strain evidence="9 11">ATCC 55737</strain>
    </source>
</reference>
<feature type="transmembrane region" description="Helical" evidence="8">
    <location>
        <begin position="123"/>
        <end position="142"/>
    </location>
</feature>
<dbReference type="EMBL" id="CP014352">
    <property type="protein sequence ID" value="AMS06243.1"/>
    <property type="molecule type" value="Genomic_DNA"/>
</dbReference>
<evidence type="ECO:0000313" key="12">
    <source>
        <dbReference type="Proteomes" id="UP000178666"/>
    </source>
</evidence>
<name>A0A142KJF5_9ACTN</name>
<feature type="transmembrane region" description="Helical" evidence="8">
    <location>
        <begin position="285"/>
        <end position="305"/>
    </location>
</feature>
<dbReference type="RefSeq" id="WP_015069416.1">
    <property type="nucleotide sequence ID" value="NZ_CP013126.1"/>
</dbReference>
<feature type="transmembrane region" description="Helical" evidence="8">
    <location>
        <begin position="65"/>
        <end position="87"/>
    </location>
</feature>
<gene>
    <name evidence="10" type="ORF">A8L58_14580</name>
    <name evidence="9" type="ORF">AXH35_13130</name>
</gene>
<feature type="transmembrane region" description="Helical" evidence="8">
    <location>
        <begin position="6"/>
        <end position="22"/>
    </location>
</feature>
<evidence type="ECO:0000256" key="3">
    <source>
        <dbReference type="ARBA" id="ARBA00022448"/>
    </source>
</evidence>
<sequence>MVVIAENVAALAVVILVGWVLRRTGAVGAEAGKVLSSFVYWAAAPALLLYSIAETPISQVLGRPLVVAAASGLITAALFALIARFAMGADAGQVVLGSMSASLNNAAYIGIPIGIYVLGHASYGVPVMIFQLGFLTPLFYVLSDLVGSGVRPTVSGVLRRVFTNPMVIAAVLGFLISATGVHLPSIVSTTAHLIGEAAPGTVLIALGVSLVGQTFSLHDLDGHLTGLAVGFKLVVQPLIALGAGLALGMSGHALMAVVVMAGLPTAQNAFIAATRAKVGERIAEAAVVLTTVLSLPLTVLVAWLFTSFFGG</sequence>
<evidence type="ECO:0000256" key="8">
    <source>
        <dbReference type="SAM" id="Phobius"/>
    </source>
</evidence>
<dbReference type="Proteomes" id="UP000075221">
    <property type="component" value="Chromosome"/>
</dbReference>
<dbReference type="Proteomes" id="UP000178666">
    <property type="component" value="Chromosome"/>
</dbReference>
<evidence type="ECO:0000313" key="9">
    <source>
        <dbReference type="EMBL" id="AMS06243.1"/>
    </source>
</evidence>
<dbReference type="InterPro" id="IPR004776">
    <property type="entry name" value="Mem_transp_PIN-like"/>
</dbReference>
<dbReference type="Pfam" id="PF03547">
    <property type="entry name" value="Mem_trans"/>
    <property type="match status" value="2"/>
</dbReference>
<dbReference type="PANTHER" id="PTHR36838:SF3">
    <property type="entry name" value="TRANSPORTER AUXIN EFFLUX CARRIER EC FAMILY"/>
    <property type="match status" value="1"/>
</dbReference>
<dbReference type="AlphaFoldDB" id="A0A142KJF5"/>
<organism evidence="9 11">
    <name type="scientific">Acidipropionibacterium acidipropionici</name>
    <dbReference type="NCBI Taxonomy" id="1748"/>
    <lineage>
        <taxon>Bacteria</taxon>
        <taxon>Bacillati</taxon>
        <taxon>Actinomycetota</taxon>
        <taxon>Actinomycetes</taxon>
        <taxon>Propionibacteriales</taxon>
        <taxon>Propionibacteriaceae</taxon>
        <taxon>Acidipropionibacterium</taxon>
    </lineage>
</organism>